<sequence length="67" mass="7908">MAKKLIKSALDRHDDGDREYMAGRVLYHLERKDDAWKYFDVANDKSEGRCFIGADKKEYSDFFKNKA</sequence>
<protein>
    <recommendedName>
        <fullName evidence="3">Tetratricopeptide repeat-containing protein</fullName>
    </recommendedName>
</protein>
<gene>
    <name evidence="1" type="ORF">E6C50_02495</name>
</gene>
<reference evidence="1 2" key="1">
    <citation type="submission" date="2019-04" db="EMBL/GenBank/DDBJ databases">
        <title>Flavobacterium sp. nov. isolated from construction timber.</title>
        <authorList>
            <person name="Lin S.-Y."/>
            <person name="Chang C.-T."/>
            <person name="Young C.-C."/>
        </authorList>
    </citation>
    <scope>NUCLEOTIDE SEQUENCE [LARGE SCALE GENOMIC DNA]</scope>
    <source>
        <strain evidence="1 2">CC-CTC003</strain>
    </source>
</reference>
<dbReference type="AlphaFoldDB" id="A0A4S4A3T4"/>
<comment type="caution">
    <text evidence="1">The sequence shown here is derived from an EMBL/GenBank/DDBJ whole genome shotgun (WGS) entry which is preliminary data.</text>
</comment>
<evidence type="ECO:0000313" key="2">
    <source>
        <dbReference type="Proteomes" id="UP000307507"/>
    </source>
</evidence>
<evidence type="ECO:0008006" key="3">
    <source>
        <dbReference type="Google" id="ProtNLM"/>
    </source>
</evidence>
<name>A0A4S4A3T4_9FLAO</name>
<proteinExistence type="predicted"/>
<accession>A0A4S4A3T4</accession>
<evidence type="ECO:0000313" key="1">
    <source>
        <dbReference type="EMBL" id="THF53092.1"/>
    </source>
</evidence>
<keyword evidence="2" id="KW-1185">Reference proteome</keyword>
<organism evidence="1 2">
    <name type="scientific">Flavobacterium supellecticarium</name>
    <dbReference type="NCBI Taxonomy" id="2565924"/>
    <lineage>
        <taxon>Bacteria</taxon>
        <taxon>Pseudomonadati</taxon>
        <taxon>Bacteroidota</taxon>
        <taxon>Flavobacteriia</taxon>
        <taxon>Flavobacteriales</taxon>
        <taxon>Flavobacteriaceae</taxon>
        <taxon>Flavobacterium</taxon>
    </lineage>
</organism>
<dbReference type="Proteomes" id="UP000307507">
    <property type="component" value="Unassembled WGS sequence"/>
</dbReference>
<dbReference type="OrthoDB" id="1551390at2"/>
<dbReference type="RefSeq" id="WP_136401616.1">
    <property type="nucleotide sequence ID" value="NZ_SSNZ01000001.1"/>
</dbReference>
<dbReference type="EMBL" id="SSNZ01000001">
    <property type="protein sequence ID" value="THF53092.1"/>
    <property type="molecule type" value="Genomic_DNA"/>
</dbReference>